<proteinExistence type="predicted"/>
<organism evidence="2 3">
    <name type="scientific">Halodurantibacterium flavum</name>
    <dbReference type="NCBI Taxonomy" id="1382802"/>
    <lineage>
        <taxon>Bacteria</taxon>
        <taxon>Pseudomonadati</taxon>
        <taxon>Pseudomonadota</taxon>
        <taxon>Alphaproteobacteria</taxon>
        <taxon>Rhodobacterales</taxon>
        <taxon>Paracoccaceae</taxon>
        <taxon>Halodurantibacterium</taxon>
    </lineage>
</organism>
<dbReference type="RefSeq" id="WP_390261816.1">
    <property type="nucleotide sequence ID" value="NZ_JBHUGH010000009.1"/>
</dbReference>
<feature type="chain" id="PRO_5045064591" evidence="1">
    <location>
        <begin position="26"/>
        <end position="223"/>
    </location>
</feature>
<reference evidence="3" key="1">
    <citation type="journal article" date="2019" name="Int. J. Syst. Evol. Microbiol.">
        <title>The Global Catalogue of Microorganisms (GCM) 10K type strain sequencing project: providing services to taxonomists for standard genome sequencing and annotation.</title>
        <authorList>
            <consortium name="The Broad Institute Genomics Platform"/>
            <consortium name="The Broad Institute Genome Sequencing Center for Infectious Disease"/>
            <person name="Wu L."/>
            <person name="Ma J."/>
        </authorList>
    </citation>
    <scope>NUCLEOTIDE SEQUENCE [LARGE SCALE GENOMIC DNA]</scope>
    <source>
        <strain evidence="3">CGMCC 4.7242</strain>
    </source>
</reference>
<keyword evidence="1" id="KW-0732">Signal</keyword>
<protein>
    <submittedName>
        <fullName evidence="2">DUF1007 family protein</fullName>
    </submittedName>
</protein>
<feature type="signal peptide" evidence="1">
    <location>
        <begin position="1"/>
        <end position="25"/>
    </location>
</feature>
<gene>
    <name evidence="2" type="ORF">ACFSGJ_11765</name>
</gene>
<keyword evidence="3" id="KW-1185">Reference proteome</keyword>
<dbReference type="Pfam" id="PF06226">
    <property type="entry name" value="DUF1007"/>
    <property type="match status" value="1"/>
</dbReference>
<name>A0ABW4S5T3_9RHOB</name>
<accession>A0ABW4S5T3</accession>
<dbReference type="InterPro" id="IPR010412">
    <property type="entry name" value="DUF1007"/>
</dbReference>
<comment type="caution">
    <text evidence="2">The sequence shown here is derived from an EMBL/GenBank/DDBJ whole genome shotgun (WGS) entry which is preliminary data.</text>
</comment>
<evidence type="ECO:0000313" key="2">
    <source>
        <dbReference type="EMBL" id="MFD1912887.1"/>
    </source>
</evidence>
<evidence type="ECO:0000256" key="1">
    <source>
        <dbReference type="SAM" id="SignalP"/>
    </source>
</evidence>
<evidence type="ECO:0000313" key="3">
    <source>
        <dbReference type="Proteomes" id="UP001597353"/>
    </source>
</evidence>
<sequence length="223" mass="24642">MRVLQRAVGFFCVGLSVLISAPAVAHPHIYIDTGLQMQFDDEGRLAAIRVVWVYDAFYSMLLLEEMGLDPDFTGTVTEEERATLAGFDMDWIEGYEGDLYLLQGERALALSGPMDWTADVQDGRIISTHIRALQERVEPGPEPVILQAYDPTYYTAYTIAIDPVIEGRTDCDARIFEPDFSAASEILESALAEMLAQPGYDELEDFPAVGAAFADEIRLTCGA</sequence>
<dbReference type="EMBL" id="JBHUGH010000009">
    <property type="protein sequence ID" value="MFD1912887.1"/>
    <property type="molecule type" value="Genomic_DNA"/>
</dbReference>
<dbReference type="Proteomes" id="UP001597353">
    <property type="component" value="Unassembled WGS sequence"/>
</dbReference>